<dbReference type="EMBL" id="AM183222">
    <property type="protein sequence ID" value="CAJ70646.1"/>
    <property type="molecule type" value="Genomic_DNA"/>
</dbReference>
<organism evidence="1">
    <name type="scientific">Helianthus annuus</name>
    <name type="common">Common sunflower</name>
    <dbReference type="NCBI Taxonomy" id="4232"/>
    <lineage>
        <taxon>Eukaryota</taxon>
        <taxon>Viridiplantae</taxon>
        <taxon>Streptophyta</taxon>
        <taxon>Embryophyta</taxon>
        <taxon>Tracheophyta</taxon>
        <taxon>Spermatophyta</taxon>
        <taxon>Magnoliopsida</taxon>
        <taxon>eudicotyledons</taxon>
        <taxon>Gunneridae</taxon>
        <taxon>Pentapetalae</taxon>
        <taxon>asterids</taxon>
        <taxon>campanulids</taxon>
        <taxon>Asterales</taxon>
        <taxon>Asteraceae</taxon>
        <taxon>Asteroideae</taxon>
        <taxon>Heliantheae alliance</taxon>
        <taxon>Heliantheae</taxon>
        <taxon>Helianthus</taxon>
    </lineage>
</organism>
<sequence length="206" mass="24413">MRRLFLELFFSQTFPSTPITSFSPFLSYIVVTPLMLGFEKTFHVIPIQVRFGSLRCFLFLPHLFLEMRKKMVHLNCIIQVLIACQKSYFYNWQVTGLFKQVVFSVVFPCYNFRTNSVDPEWIGQTFRQGAWSRLFCVVFILVRLLESHPAVVGTARKIQPLHLLHCPQPFLVPLLKQNGFMFFHRLVIPFRSYLFLQFRSRLVHKI</sequence>
<name>Q05H68_HELAN</name>
<protein>
    <submittedName>
        <fullName evidence="1">Cytochrome c biogenesis protein</fullName>
    </submittedName>
</protein>
<gene>
    <name evidence="1" type="primary">ccb206</name>
</gene>
<accession>Q05H68</accession>
<reference evidence="1" key="1">
    <citation type="journal article" date="2006" name="Biochim. Biophys. Acta">
        <title>Comparison of promoters controlling on the sunflower mitochondrial genome the transcription of two copies of the same native trnK gene reveals some differences in their structure.</title>
        <authorList>
            <person name="Placido A."/>
            <person name="Damiano F."/>
            <person name="Sciancalepore M."/>
            <person name="De Benedetto C."/>
            <person name="Rainaldi G."/>
            <person name="Gallerani R."/>
        </authorList>
    </citation>
    <scope>NUCLEOTIDE SEQUENCE</scope>
    <source>
        <tissue evidence="1">Leaf</tissue>
    </source>
</reference>
<proteinExistence type="predicted"/>
<keyword evidence="1" id="KW-0496">Mitochondrion</keyword>
<reference evidence="1" key="2">
    <citation type="submission" date="2006-01" db="EMBL/GenBank/DDBJ databases">
        <authorList>
            <person name="Antonio P."/>
        </authorList>
    </citation>
    <scope>NUCLEOTIDE SEQUENCE</scope>
    <source>
        <tissue evidence="1">Leaf</tissue>
    </source>
</reference>
<dbReference type="AlphaFoldDB" id="Q05H68"/>
<evidence type="ECO:0000313" key="1">
    <source>
        <dbReference type="EMBL" id="CAJ70646.1"/>
    </source>
</evidence>
<geneLocation type="mitochondrion" evidence="1"/>